<sequence length="221" mass="23358">MIPRCLRSSAFLALSLLATGPVDDAAAAEQVSEAEHTRHHRSLCWRGHPLPECGAFVITELGAYARIDDDPTHASEGPLYFTLDVGPMWNRTPRNAVGLTAYLATGDAHARLGARVRYRRWISRNLSVDVAPGVILYGSEDGGYTYQAPGFVGALSFSVGDLVGVALEMEHSGYRPYSLAIPLIGSDTTWRVGGKLGSGLGVLGTAALVGFVVYVVAAAGG</sequence>
<protein>
    <submittedName>
        <fullName evidence="2">Uncharacterized protein</fullName>
    </submittedName>
</protein>
<evidence type="ECO:0000256" key="1">
    <source>
        <dbReference type="SAM" id="SignalP"/>
    </source>
</evidence>
<proteinExistence type="predicted"/>
<organism evidence="2 3">
    <name type="scientific">Eiseniibacteriota bacterium</name>
    <dbReference type="NCBI Taxonomy" id="2212470"/>
    <lineage>
        <taxon>Bacteria</taxon>
        <taxon>Candidatus Eiseniibacteriota</taxon>
    </lineage>
</organism>
<feature type="chain" id="PRO_5022001271" evidence="1">
    <location>
        <begin position="25"/>
        <end position="221"/>
    </location>
</feature>
<feature type="signal peptide" evidence="1">
    <location>
        <begin position="1"/>
        <end position="24"/>
    </location>
</feature>
<comment type="caution">
    <text evidence="2">The sequence shown here is derived from an EMBL/GenBank/DDBJ whole genome shotgun (WGS) entry which is preliminary data.</text>
</comment>
<accession>A0A538SFB7</accession>
<evidence type="ECO:0000313" key="3">
    <source>
        <dbReference type="Proteomes" id="UP000316292"/>
    </source>
</evidence>
<keyword evidence="1" id="KW-0732">Signal</keyword>
<evidence type="ECO:0000313" key="2">
    <source>
        <dbReference type="EMBL" id="TMQ50064.1"/>
    </source>
</evidence>
<dbReference type="Proteomes" id="UP000316292">
    <property type="component" value="Unassembled WGS sequence"/>
</dbReference>
<reference evidence="2 3" key="1">
    <citation type="journal article" date="2019" name="Nat. Microbiol.">
        <title>Mediterranean grassland soil C-N compound turnover is dependent on rainfall and depth, and is mediated by genomically divergent microorganisms.</title>
        <authorList>
            <person name="Diamond S."/>
            <person name="Andeer P.F."/>
            <person name="Li Z."/>
            <person name="Crits-Christoph A."/>
            <person name="Burstein D."/>
            <person name="Anantharaman K."/>
            <person name="Lane K.R."/>
            <person name="Thomas B.C."/>
            <person name="Pan C."/>
            <person name="Northen T.R."/>
            <person name="Banfield J.F."/>
        </authorList>
    </citation>
    <scope>NUCLEOTIDE SEQUENCE [LARGE SCALE GENOMIC DNA]</scope>
    <source>
        <strain evidence="2">WS_1</strain>
    </source>
</reference>
<gene>
    <name evidence="2" type="ORF">E6K71_03185</name>
</gene>
<dbReference type="AlphaFoldDB" id="A0A538SFB7"/>
<dbReference type="EMBL" id="VBOR01000043">
    <property type="protein sequence ID" value="TMQ50064.1"/>
    <property type="molecule type" value="Genomic_DNA"/>
</dbReference>
<name>A0A538SFB7_UNCEI</name>